<sequence>MRRLLTLLVISYSTFTFGQGFIDFSSNTDITPWTPDGALMQTFSSIGTPPVTVTATVTGNVNRFSNRTPRNDARGLWLNFTLGNRTEAVGVTFTFSEPVTNLSFSVLGIDRELSFSNYQDRILIAGYGEGDKGVTPSISYNQNFAFLTNGSEPTIRILSGFNADPLDSSRSTISFPGVGIKKLTLAFNSGDNVRNGATTSQSMFLTDLSWASIVPVQLLYFRGKAEKERVRLQWATASESNSDYFQIERSTDLREFTSLGRLTSAGDSKQLIEYSFLDEAPLPGVNYYRLKQVDKDRATEYSKIIAVSPQNAASRFVIYPNPSDGQAIKLQFDNLELDGLRLSTLLGQEIPFDIQATNTNSLTIKPRHELQTGLYFVSYAGTTGRGRVTQKLWVNK</sequence>
<protein>
    <recommendedName>
        <fullName evidence="3">T9SS type A sorting domain-containing protein</fullName>
    </recommendedName>
</protein>
<reference evidence="2" key="1">
    <citation type="submission" date="2011-06" db="EMBL/GenBank/DDBJ databases">
        <title>The complete genome of chromosome of Runella slithyformis DSM 19594.</title>
        <authorList>
            <consortium name="US DOE Joint Genome Institute (JGI-PGF)"/>
            <person name="Lucas S."/>
            <person name="Han J."/>
            <person name="Lapidus A."/>
            <person name="Bruce D."/>
            <person name="Goodwin L."/>
            <person name="Pitluck S."/>
            <person name="Peters L."/>
            <person name="Kyrpides N."/>
            <person name="Mavromatis K."/>
            <person name="Ivanova N."/>
            <person name="Ovchinnikova G."/>
            <person name="Zhang X."/>
            <person name="Misra M."/>
            <person name="Detter J.C."/>
            <person name="Tapia R."/>
            <person name="Han C."/>
            <person name="Land M."/>
            <person name="Hauser L."/>
            <person name="Markowitz V."/>
            <person name="Cheng J.-F."/>
            <person name="Hugenholtz P."/>
            <person name="Woyke T."/>
            <person name="Wu D."/>
            <person name="Tindall B."/>
            <person name="Faehrich R."/>
            <person name="Brambilla E."/>
            <person name="Klenk H.-P."/>
            <person name="Eisen J.A."/>
        </authorList>
    </citation>
    <scope>NUCLEOTIDE SEQUENCE [LARGE SCALE GENOMIC DNA]</scope>
    <source>
        <strain evidence="2">ATCC 29530 / DSM 19594 / LMG 11500 / NCIMB 11436 / LSU 4</strain>
    </source>
</reference>
<dbReference type="InterPro" id="IPR013783">
    <property type="entry name" value="Ig-like_fold"/>
</dbReference>
<evidence type="ECO:0000313" key="1">
    <source>
        <dbReference type="EMBL" id="AEI48465.1"/>
    </source>
</evidence>
<dbReference type="EMBL" id="CP002859">
    <property type="protein sequence ID" value="AEI48465.1"/>
    <property type="molecule type" value="Genomic_DNA"/>
</dbReference>
<dbReference type="NCBIfam" id="TIGR04183">
    <property type="entry name" value="Por_Secre_tail"/>
    <property type="match status" value="1"/>
</dbReference>
<keyword evidence="2" id="KW-1185">Reference proteome</keyword>
<reference evidence="1 2" key="2">
    <citation type="journal article" date="2012" name="Stand. Genomic Sci.">
        <title>Complete genome sequence of the aquatic bacterium Runella slithyformis type strain (LSU 4(T)).</title>
        <authorList>
            <person name="Copeland A."/>
            <person name="Zhang X."/>
            <person name="Misra M."/>
            <person name="Lapidus A."/>
            <person name="Nolan M."/>
            <person name="Lucas S."/>
            <person name="Deshpande S."/>
            <person name="Cheng J.F."/>
            <person name="Tapia R."/>
            <person name="Goodwin L.A."/>
            <person name="Pitluck S."/>
            <person name="Liolios K."/>
            <person name="Pagani I."/>
            <person name="Ivanova N."/>
            <person name="Mikhailova N."/>
            <person name="Pati A."/>
            <person name="Chen A."/>
            <person name="Palaniappan K."/>
            <person name="Land M."/>
            <person name="Hauser L."/>
            <person name="Pan C."/>
            <person name="Jeffries C.D."/>
            <person name="Detter J.C."/>
            <person name="Brambilla E.M."/>
            <person name="Rohde M."/>
            <person name="Djao O.D."/>
            <person name="Goker M."/>
            <person name="Sikorski J."/>
            <person name="Tindall B.J."/>
            <person name="Woyke T."/>
            <person name="Bristow J."/>
            <person name="Eisen J.A."/>
            <person name="Markowitz V."/>
            <person name="Hugenholtz P."/>
            <person name="Kyrpides N.C."/>
            <person name="Klenk H.P."/>
            <person name="Mavromatis K."/>
        </authorList>
    </citation>
    <scope>NUCLEOTIDE SEQUENCE [LARGE SCALE GENOMIC DNA]</scope>
    <source>
        <strain evidence="2">ATCC 29530 / DSM 19594 / LMG 11500 / NCIMB 11436 / LSU 4</strain>
    </source>
</reference>
<dbReference type="RefSeq" id="WP_013927776.1">
    <property type="nucleotide sequence ID" value="NC_015703.1"/>
</dbReference>
<evidence type="ECO:0008006" key="3">
    <source>
        <dbReference type="Google" id="ProtNLM"/>
    </source>
</evidence>
<evidence type="ECO:0000313" key="2">
    <source>
        <dbReference type="Proteomes" id="UP000000493"/>
    </source>
</evidence>
<gene>
    <name evidence="1" type="ordered locus">Runsl_2049</name>
</gene>
<dbReference type="Proteomes" id="UP000000493">
    <property type="component" value="Chromosome"/>
</dbReference>
<name>A0A7U3ZJN3_RUNSL</name>
<proteinExistence type="predicted"/>
<dbReference type="Gene3D" id="2.60.40.10">
    <property type="entry name" value="Immunoglobulins"/>
    <property type="match status" value="1"/>
</dbReference>
<dbReference type="KEGG" id="rsi:Runsl_2049"/>
<dbReference type="InterPro" id="IPR026444">
    <property type="entry name" value="Secre_tail"/>
</dbReference>
<dbReference type="AlphaFoldDB" id="A0A7U3ZJN3"/>
<accession>A0A7U3ZJN3</accession>
<organism evidence="1 2">
    <name type="scientific">Runella slithyformis (strain ATCC 29530 / DSM 19594 / LMG 11500 / NCIMB 11436 / LSU 4)</name>
    <dbReference type="NCBI Taxonomy" id="761193"/>
    <lineage>
        <taxon>Bacteria</taxon>
        <taxon>Pseudomonadati</taxon>
        <taxon>Bacteroidota</taxon>
        <taxon>Cytophagia</taxon>
        <taxon>Cytophagales</taxon>
        <taxon>Spirosomataceae</taxon>
        <taxon>Runella</taxon>
    </lineage>
</organism>